<organism evidence="3 4">
    <name type="scientific">Rhodovulum sulfidophilum</name>
    <name type="common">Rhodobacter sulfidophilus</name>
    <dbReference type="NCBI Taxonomy" id="35806"/>
    <lineage>
        <taxon>Bacteria</taxon>
        <taxon>Pseudomonadati</taxon>
        <taxon>Pseudomonadota</taxon>
        <taxon>Alphaproteobacteria</taxon>
        <taxon>Rhodobacterales</taxon>
        <taxon>Paracoccaceae</taxon>
        <taxon>Rhodovulum</taxon>
    </lineage>
</organism>
<evidence type="ECO:0000313" key="3">
    <source>
        <dbReference type="EMBL" id="PZQ46309.1"/>
    </source>
</evidence>
<dbReference type="GO" id="GO:0006355">
    <property type="term" value="P:regulation of DNA-templated transcription"/>
    <property type="evidence" value="ECO:0007669"/>
    <property type="project" value="UniProtKB-ARBA"/>
</dbReference>
<dbReference type="Pfam" id="PF03428">
    <property type="entry name" value="RP-C"/>
    <property type="match status" value="1"/>
</dbReference>
<dbReference type="SUPFAM" id="SSF46785">
    <property type="entry name" value="Winged helix' DNA-binding domain"/>
    <property type="match status" value="1"/>
</dbReference>
<evidence type="ECO:0000256" key="1">
    <source>
        <dbReference type="SAM" id="MobiDB-lite"/>
    </source>
</evidence>
<evidence type="ECO:0000259" key="2">
    <source>
        <dbReference type="Pfam" id="PF03428"/>
    </source>
</evidence>
<gene>
    <name evidence="3" type="ORF">DI556_20780</name>
</gene>
<comment type="caution">
    <text evidence="3">The sequence shown here is derived from an EMBL/GenBank/DDBJ whole genome shotgun (WGS) entry which is preliminary data.</text>
</comment>
<feature type="region of interest" description="Disordered" evidence="1">
    <location>
        <begin position="1"/>
        <end position="29"/>
    </location>
</feature>
<dbReference type="EMBL" id="QFPW01000027">
    <property type="protein sequence ID" value="PZQ46309.1"/>
    <property type="molecule type" value="Genomic_DNA"/>
</dbReference>
<dbReference type="InterPro" id="IPR011991">
    <property type="entry name" value="ArsR-like_HTH"/>
</dbReference>
<dbReference type="CDD" id="cd00090">
    <property type="entry name" value="HTH_ARSR"/>
    <property type="match status" value="1"/>
</dbReference>
<dbReference type="InterPro" id="IPR036388">
    <property type="entry name" value="WH-like_DNA-bd_sf"/>
</dbReference>
<evidence type="ECO:0000313" key="4">
    <source>
        <dbReference type="Proteomes" id="UP000249185"/>
    </source>
</evidence>
<dbReference type="Proteomes" id="UP000249185">
    <property type="component" value="Unassembled WGS sequence"/>
</dbReference>
<proteinExistence type="predicted"/>
<dbReference type="InterPro" id="IPR005090">
    <property type="entry name" value="RepC_N"/>
</dbReference>
<dbReference type="Gene3D" id="1.10.10.10">
    <property type="entry name" value="Winged helix-like DNA-binding domain superfamily/Winged helix DNA-binding domain"/>
    <property type="match status" value="1"/>
</dbReference>
<accession>A0A2W5N1L0</accession>
<dbReference type="AlphaFoldDB" id="A0A2W5N1L0"/>
<sequence length="370" mass="40532">MEHIATAAGRPIGQVLPNGGAGQGGSLPNAKHRWRDIFDPVTAARAELELNATDLAVLRAILSYLPGDWIHVDAPEAHVCFASNCAIAARVGLSGDSTVNRALRKLEAAGIVQRRASANHKRYPRRTRQGEVISIYGISLAPALEGHDRVLGLVQTLAARANRIDILRGRCADLIDHLRASNPDTGTGTIELINAAKKQLRRVPTEMALSELVAALEAELRNIGITATKEMRAPSIVLSDNDSQIERHKEAQKNPPVTYDDLRLAFPTVTSFTDSASSAREFERRADILAESLPDTASAWRRAKQVLTFPRAYILLGYALERGDRLRRPGAYIHALTTRCARNADLARELVKTSMSRLAKLPRRQSRCPC</sequence>
<reference evidence="3 4" key="1">
    <citation type="submission" date="2017-08" db="EMBL/GenBank/DDBJ databases">
        <title>Infants hospitalized years apart are colonized by the same room-sourced microbial strains.</title>
        <authorList>
            <person name="Brooks B."/>
            <person name="Olm M.R."/>
            <person name="Firek B.A."/>
            <person name="Baker R."/>
            <person name="Thomas B.C."/>
            <person name="Morowitz M.J."/>
            <person name="Banfield J.F."/>
        </authorList>
    </citation>
    <scope>NUCLEOTIDE SEQUENCE [LARGE SCALE GENOMIC DNA]</scope>
    <source>
        <strain evidence="3">S2_005_002_R2_34</strain>
    </source>
</reference>
<name>A0A2W5N1L0_RHOSU</name>
<feature type="domain" description="Plasmid replication protein C N-terminal" evidence="2">
    <location>
        <begin position="31"/>
        <end position="171"/>
    </location>
</feature>
<protein>
    <recommendedName>
        <fullName evidence="2">Plasmid replication protein C N-terminal domain-containing protein</fullName>
    </recommendedName>
</protein>
<dbReference type="InterPro" id="IPR036390">
    <property type="entry name" value="WH_DNA-bd_sf"/>
</dbReference>